<gene>
    <name evidence="1" type="ORF">CGZ75_00315</name>
</gene>
<evidence type="ECO:0008006" key="3">
    <source>
        <dbReference type="Google" id="ProtNLM"/>
    </source>
</evidence>
<comment type="caution">
    <text evidence="1">The sequence shown here is derived from an EMBL/GenBank/DDBJ whole genome shotgun (WGS) entry which is preliminary data.</text>
</comment>
<proteinExistence type="predicted"/>
<dbReference type="OrthoDB" id="95576at2"/>
<evidence type="ECO:0000313" key="2">
    <source>
        <dbReference type="Proteomes" id="UP000215145"/>
    </source>
</evidence>
<dbReference type="AlphaFoldDB" id="A0A229P037"/>
<organism evidence="1 2">
    <name type="scientific">Paenibacillus herberti</name>
    <dbReference type="NCBI Taxonomy" id="1619309"/>
    <lineage>
        <taxon>Bacteria</taxon>
        <taxon>Bacillati</taxon>
        <taxon>Bacillota</taxon>
        <taxon>Bacilli</taxon>
        <taxon>Bacillales</taxon>
        <taxon>Paenibacillaceae</taxon>
        <taxon>Paenibacillus</taxon>
    </lineage>
</organism>
<name>A0A229P037_9BACL</name>
<keyword evidence="2" id="KW-1185">Reference proteome</keyword>
<evidence type="ECO:0000313" key="1">
    <source>
        <dbReference type="EMBL" id="OXM15229.1"/>
    </source>
</evidence>
<reference evidence="1 2" key="1">
    <citation type="submission" date="2017-07" db="EMBL/GenBank/DDBJ databases">
        <title>Paenibacillus herberti R33 genome sequencing and assembly.</title>
        <authorList>
            <person name="Su W."/>
        </authorList>
    </citation>
    <scope>NUCLEOTIDE SEQUENCE [LARGE SCALE GENOMIC DNA]</scope>
    <source>
        <strain evidence="1 2">R33</strain>
    </source>
</reference>
<protein>
    <recommendedName>
        <fullName evidence="3">DUF2577 domain-containing protein</fullName>
    </recommendedName>
</protein>
<accession>A0A229P037</accession>
<dbReference type="InterPro" id="IPR022555">
    <property type="entry name" value="DUF2577"/>
</dbReference>
<dbReference type="Proteomes" id="UP000215145">
    <property type="component" value="Unassembled WGS sequence"/>
</dbReference>
<dbReference type="EMBL" id="NMUQ01000001">
    <property type="protein sequence ID" value="OXM15229.1"/>
    <property type="molecule type" value="Genomic_DNA"/>
</dbReference>
<dbReference type="Pfam" id="PF10844">
    <property type="entry name" value="DUF2577"/>
    <property type="match status" value="1"/>
</dbReference>
<dbReference type="RefSeq" id="WP_089522073.1">
    <property type="nucleotide sequence ID" value="NZ_NMUQ01000001.1"/>
</dbReference>
<sequence>MSINDAVKQIVKRSFEAQQLTKAMNGTVTSVQPLEVTIEQRFMVPEEFLAVPEHLTSQELELEGKRILLRRGLTVGDKLILLRSEGGSPYVVIGRLET</sequence>